<dbReference type="InterPro" id="IPR036361">
    <property type="entry name" value="SAP_dom_sf"/>
</dbReference>
<evidence type="ECO:0008006" key="9">
    <source>
        <dbReference type="Google" id="ProtNLM"/>
    </source>
</evidence>
<dbReference type="AlphaFoldDB" id="A0A813XMC2"/>
<dbReference type="Proteomes" id="UP000663854">
    <property type="component" value="Unassembled WGS sequence"/>
</dbReference>
<evidence type="ECO:0000313" key="6">
    <source>
        <dbReference type="EMBL" id="CAF1000819.1"/>
    </source>
</evidence>
<dbReference type="InterPro" id="IPR012677">
    <property type="entry name" value="Nucleotide-bd_a/b_plait_sf"/>
</dbReference>
<dbReference type="InterPro" id="IPR000504">
    <property type="entry name" value="RRM_dom"/>
</dbReference>
<dbReference type="SUPFAM" id="SSF54928">
    <property type="entry name" value="RNA-binding domain, RBD"/>
    <property type="match status" value="1"/>
</dbReference>
<dbReference type="Gene3D" id="1.10.720.30">
    <property type="entry name" value="SAP domain"/>
    <property type="match status" value="1"/>
</dbReference>
<feature type="compositionally biased region" description="Low complexity" evidence="2">
    <location>
        <begin position="202"/>
        <end position="214"/>
    </location>
</feature>
<keyword evidence="8" id="KW-1185">Reference proteome</keyword>
<dbReference type="PROSITE" id="PS50800">
    <property type="entry name" value="SAP"/>
    <property type="match status" value="1"/>
</dbReference>
<accession>A0A813XMC2</accession>
<feature type="compositionally biased region" description="Low complexity" evidence="2">
    <location>
        <begin position="355"/>
        <end position="367"/>
    </location>
</feature>
<feature type="compositionally biased region" description="Low complexity" evidence="2">
    <location>
        <begin position="316"/>
        <end position="327"/>
    </location>
</feature>
<dbReference type="Pfam" id="PF02037">
    <property type="entry name" value="SAP"/>
    <property type="match status" value="1"/>
</dbReference>
<dbReference type="SMART" id="SM00513">
    <property type="entry name" value="SAP"/>
    <property type="match status" value="1"/>
</dbReference>
<dbReference type="EMBL" id="CAJNOL010000313">
    <property type="protein sequence ID" value="CAF1000819.1"/>
    <property type="molecule type" value="Genomic_DNA"/>
</dbReference>
<dbReference type="CDD" id="cd12432">
    <property type="entry name" value="RRM_ACINU"/>
    <property type="match status" value="1"/>
</dbReference>
<gene>
    <name evidence="6" type="ORF">JXQ802_LOCUS14165</name>
    <name evidence="5" type="ORF">PYM288_LOCUS7945</name>
</gene>
<evidence type="ECO:0000256" key="2">
    <source>
        <dbReference type="SAM" id="MobiDB-lite"/>
    </source>
</evidence>
<feature type="compositionally biased region" description="Low complexity" evidence="2">
    <location>
        <begin position="235"/>
        <end position="246"/>
    </location>
</feature>
<feature type="region of interest" description="Disordered" evidence="2">
    <location>
        <begin position="568"/>
        <end position="587"/>
    </location>
</feature>
<dbReference type="Gene3D" id="3.30.70.330">
    <property type="match status" value="1"/>
</dbReference>
<feature type="region of interest" description="Disordered" evidence="2">
    <location>
        <begin position="196"/>
        <end position="251"/>
    </location>
</feature>
<dbReference type="SUPFAM" id="SSF68906">
    <property type="entry name" value="SAP domain"/>
    <property type="match status" value="1"/>
</dbReference>
<feature type="compositionally biased region" description="Polar residues" evidence="2">
    <location>
        <begin position="374"/>
        <end position="395"/>
    </location>
</feature>
<feature type="region of interest" description="Disordered" evidence="2">
    <location>
        <begin position="60"/>
        <end position="104"/>
    </location>
</feature>
<feature type="compositionally biased region" description="Basic residues" evidence="2">
    <location>
        <begin position="341"/>
        <end position="354"/>
    </location>
</feature>
<dbReference type="Pfam" id="PF16294">
    <property type="entry name" value="RSB_motif"/>
    <property type="match status" value="1"/>
</dbReference>
<evidence type="ECO:0000256" key="1">
    <source>
        <dbReference type="PROSITE-ProRule" id="PRU00176"/>
    </source>
</evidence>
<feature type="compositionally biased region" description="Basic and acidic residues" evidence="2">
    <location>
        <begin position="834"/>
        <end position="857"/>
    </location>
</feature>
<proteinExistence type="predicted"/>
<organism evidence="5 7">
    <name type="scientific">Rotaria sordida</name>
    <dbReference type="NCBI Taxonomy" id="392033"/>
    <lineage>
        <taxon>Eukaryota</taxon>
        <taxon>Metazoa</taxon>
        <taxon>Spiralia</taxon>
        <taxon>Gnathifera</taxon>
        <taxon>Rotifera</taxon>
        <taxon>Eurotatoria</taxon>
        <taxon>Bdelloidea</taxon>
        <taxon>Philodinida</taxon>
        <taxon>Philodinidae</taxon>
        <taxon>Rotaria</taxon>
    </lineage>
</organism>
<protein>
    <recommendedName>
        <fullName evidence="9">SAP domain-containing protein</fullName>
    </recommendedName>
</protein>
<dbReference type="GO" id="GO:0071011">
    <property type="term" value="C:precatalytic spliceosome"/>
    <property type="evidence" value="ECO:0007669"/>
    <property type="project" value="TreeGrafter"/>
</dbReference>
<reference evidence="5" key="1">
    <citation type="submission" date="2021-02" db="EMBL/GenBank/DDBJ databases">
        <authorList>
            <person name="Nowell W R."/>
        </authorList>
    </citation>
    <scope>NUCLEOTIDE SEQUENCE</scope>
</reference>
<feature type="compositionally biased region" description="Low complexity" evidence="2">
    <location>
        <begin position="451"/>
        <end position="463"/>
    </location>
</feature>
<feature type="compositionally biased region" description="Polar residues" evidence="2">
    <location>
        <begin position="60"/>
        <end position="81"/>
    </location>
</feature>
<name>A0A813XMC2_9BILA</name>
<dbReference type="GO" id="GO:0008380">
    <property type="term" value="P:RNA splicing"/>
    <property type="evidence" value="ECO:0007669"/>
    <property type="project" value="TreeGrafter"/>
</dbReference>
<feature type="compositionally biased region" description="Basic and acidic residues" evidence="2">
    <location>
        <begin position="775"/>
        <end position="799"/>
    </location>
</feature>
<feature type="compositionally biased region" description="Low complexity" evidence="2">
    <location>
        <begin position="869"/>
        <end position="878"/>
    </location>
</feature>
<dbReference type="GO" id="GO:0003723">
    <property type="term" value="F:RNA binding"/>
    <property type="evidence" value="ECO:0007669"/>
    <property type="project" value="UniProtKB-UniRule"/>
</dbReference>
<dbReference type="InterPro" id="IPR003034">
    <property type="entry name" value="SAP_dom"/>
</dbReference>
<feature type="compositionally biased region" description="Basic residues" evidence="2">
    <location>
        <begin position="879"/>
        <end position="895"/>
    </location>
</feature>
<dbReference type="InterPro" id="IPR034257">
    <property type="entry name" value="Acinus_RRM"/>
</dbReference>
<evidence type="ECO:0000313" key="7">
    <source>
        <dbReference type="Proteomes" id="UP000663854"/>
    </source>
</evidence>
<evidence type="ECO:0000313" key="8">
    <source>
        <dbReference type="Proteomes" id="UP000663870"/>
    </source>
</evidence>
<dbReference type="GO" id="GO:0061574">
    <property type="term" value="C:ASAP complex"/>
    <property type="evidence" value="ECO:0007669"/>
    <property type="project" value="TreeGrafter"/>
</dbReference>
<dbReference type="Pfam" id="PF00076">
    <property type="entry name" value="RRM_1"/>
    <property type="match status" value="1"/>
</dbReference>
<feature type="domain" description="RRM" evidence="3">
    <location>
        <begin position="626"/>
        <end position="703"/>
    </location>
</feature>
<feature type="region of interest" description="Disordered" evidence="2">
    <location>
        <begin position="429"/>
        <end position="476"/>
    </location>
</feature>
<evidence type="ECO:0000259" key="4">
    <source>
        <dbReference type="PROSITE" id="PS50800"/>
    </source>
</evidence>
<dbReference type="PANTHER" id="PTHR46589">
    <property type="entry name" value="APOPTOTIC CHROMATIN CONDENSATION INDUCER IN THE NUCLEUS"/>
    <property type="match status" value="1"/>
</dbReference>
<dbReference type="InterPro" id="IPR035979">
    <property type="entry name" value="RBD_domain_sf"/>
</dbReference>
<feature type="domain" description="SAP" evidence="4">
    <location>
        <begin position="13"/>
        <end position="47"/>
    </location>
</feature>
<dbReference type="InterPro" id="IPR052793">
    <property type="entry name" value="EJC-associated_protein"/>
</dbReference>
<dbReference type="InterPro" id="IPR032552">
    <property type="entry name" value="RSB_motif"/>
</dbReference>
<dbReference type="SMART" id="SM00360">
    <property type="entry name" value="RRM"/>
    <property type="match status" value="1"/>
</dbReference>
<feature type="region of interest" description="Disordered" evidence="2">
    <location>
        <begin position="775"/>
        <end position="802"/>
    </location>
</feature>
<dbReference type="Proteomes" id="UP000663870">
    <property type="component" value="Unassembled WGS sequence"/>
</dbReference>
<feature type="compositionally biased region" description="Polar residues" evidence="2">
    <location>
        <begin position="429"/>
        <end position="450"/>
    </location>
</feature>
<feature type="region of interest" description="Disordered" evidence="2">
    <location>
        <begin position="834"/>
        <end position="909"/>
    </location>
</feature>
<keyword evidence="1" id="KW-0694">RNA-binding</keyword>
<dbReference type="PROSITE" id="PS50102">
    <property type="entry name" value="RRM"/>
    <property type="match status" value="1"/>
</dbReference>
<dbReference type="EMBL" id="CAJNOH010000101">
    <property type="protein sequence ID" value="CAF0868969.1"/>
    <property type="molecule type" value="Genomic_DNA"/>
</dbReference>
<comment type="caution">
    <text evidence="5">The sequence shown here is derived from an EMBL/GenBank/DDBJ whole genome shotgun (WGS) entry which is preliminary data.</text>
</comment>
<evidence type="ECO:0000259" key="3">
    <source>
        <dbReference type="PROSITE" id="PS50102"/>
    </source>
</evidence>
<dbReference type="PANTHER" id="PTHR46589:SF1">
    <property type="entry name" value="APOPTOTIC CHROMATIN CONDENSATION INDUCER IN THE NUCLEUS"/>
    <property type="match status" value="1"/>
</dbReference>
<feature type="region of interest" description="Disordered" evidence="2">
    <location>
        <begin position="282"/>
        <end position="395"/>
    </location>
</feature>
<evidence type="ECO:0000313" key="5">
    <source>
        <dbReference type="EMBL" id="CAF0868969.1"/>
    </source>
</evidence>
<feature type="compositionally biased region" description="Polar residues" evidence="2">
    <location>
        <begin position="91"/>
        <end position="104"/>
    </location>
</feature>
<feature type="compositionally biased region" description="Basic and acidic residues" evidence="2">
    <location>
        <begin position="296"/>
        <end position="315"/>
    </location>
</feature>
<sequence length="909" mass="102443">MAEAQLTNQLTRIDSMTNVELRAELKRRGCPTSGNKKDLLAKLRVALQKEFEQTAVQHPSNIDSTNFDGRNNNLSGLQQSPVIRLDANRPSLDNSTASSNNYMTPHSGSPIVYSEHIHSGEVPLTYTNLQIHDQTTGQHAPVYNLKMQQNIHQSPAPMIPVPQQLTISPSERSQIYDQSLLYNQEKEQEFSPMITRQKRTSVDTSIDTTMSSSIPQSIPEKRSRTRSKKTSVDSQQYEIQQQQQQQPISSMEDISTEIIHTTPMEETNNNEQIVINASTTVNNGNNIEVNPIVSKSNEEEQKDRDNIGEEREDSRSPSVGSSSAKSESVIKEIPLSGERHRLSRSKSPKSRWHHSPSPQQQTNQSTTIEEEPNSAVTPTNDDNNMTNEQNEKSSSILTSIAEEGNNLGGNEKKQDDSSVMRNQETTMKNDLSSNDNQQPEKAAPQQQLKPSRSQTSSSSSSSTLMKGLNRSTTSNRMNLSSGVLKTLISDISLAPVSVINDELEASINEQDHGDDIEHSPNQPVLETSVGNGFRLSDSLTIGELADQKQQRNRTVVIDVAVDSSSLNDDLVGNSSDNRKKIQPPAPPARIASFESRTLLDGKTNALMMDEPVRVKDATATLEPPSRILYIRGLTRPFTLPLLKELLSRYGKLVDGEFWLDKIKSQCFVTYNTLEEAQNAREGLDGCRWPSTNPKTLSVRFGRQDEFEFSKTHDLPPDQMSIDAMDATNNRLVQEKSTSITKISTSTRRSVSPNDEMKINKKVRPIGNTDVREWDLPKFQEEKEKSPTERNIIEESKVKTNEPPAKGLDDYFRKTKAKPAIYWLPLTEEQIIERARQQQQRNAERDEEQRKRQLEENARASNINKDPKSRTNNNDNRSSNRTHRRSPSPKEKRRRISSSPSPRLRDNKRH</sequence>